<name>A0A9K3LJG7_9STRA</name>
<feature type="region of interest" description="Disordered" evidence="2">
    <location>
        <begin position="1"/>
        <end position="69"/>
    </location>
</feature>
<dbReference type="Pfam" id="PF09755">
    <property type="entry name" value="DUF2046"/>
    <property type="match status" value="1"/>
</dbReference>
<gene>
    <name evidence="3" type="ORF">IV203_026309</name>
</gene>
<feature type="compositionally biased region" description="Pro residues" evidence="2">
    <location>
        <begin position="40"/>
        <end position="49"/>
    </location>
</feature>
<comment type="caution">
    <text evidence="3">The sequence shown here is derived from an EMBL/GenBank/DDBJ whole genome shotgun (WGS) entry which is preliminary data.</text>
</comment>
<accession>A0A9K3LJG7</accession>
<feature type="compositionally biased region" description="Acidic residues" evidence="2">
    <location>
        <begin position="288"/>
        <end position="299"/>
    </location>
</feature>
<feature type="compositionally biased region" description="Low complexity" evidence="2">
    <location>
        <begin position="12"/>
        <end position="35"/>
    </location>
</feature>
<dbReference type="InterPro" id="IPR019152">
    <property type="entry name" value="DUF2046"/>
</dbReference>
<dbReference type="EMBL" id="JAGRRH010000010">
    <property type="protein sequence ID" value="KAG7362949.1"/>
    <property type="molecule type" value="Genomic_DNA"/>
</dbReference>
<proteinExistence type="predicted"/>
<dbReference type="AlphaFoldDB" id="A0A9K3LJG7"/>
<feature type="region of interest" description="Disordered" evidence="2">
    <location>
        <begin position="254"/>
        <end position="313"/>
    </location>
</feature>
<dbReference type="Proteomes" id="UP000693970">
    <property type="component" value="Unassembled WGS sequence"/>
</dbReference>
<dbReference type="OrthoDB" id="78858at2759"/>
<feature type="compositionally biased region" description="Polar residues" evidence="2">
    <location>
        <begin position="1"/>
        <end position="11"/>
    </location>
</feature>
<evidence type="ECO:0000256" key="2">
    <source>
        <dbReference type="SAM" id="MobiDB-lite"/>
    </source>
</evidence>
<feature type="coiled-coil region" evidence="1">
    <location>
        <begin position="204"/>
        <end position="253"/>
    </location>
</feature>
<reference evidence="3" key="1">
    <citation type="journal article" date="2021" name="Sci. Rep.">
        <title>Diploid genomic architecture of Nitzschia inconspicua, an elite biomass production diatom.</title>
        <authorList>
            <person name="Oliver A."/>
            <person name="Podell S."/>
            <person name="Pinowska A."/>
            <person name="Traller J.C."/>
            <person name="Smith S.R."/>
            <person name="McClure R."/>
            <person name="Beliaev A."/>
            <person name="Bohutskyi P."/>
            <person name="Hill E.A."/>
            <person name="Rabines A."/>
            <person name="Zheng H."/>
            <person name="Allen L.Z."/>
            <person name="Kuo A."/>
            <person name="Grigoriev I.V."/>
            <person name="Allen A.E."/>
            <person name="Hazlebeck D."/>
            <person name="Allen E.E."/>
        </authorList>
    </citation>
    <scope>NUCLEOTIDE SEQUENCE</scope>
    <source>
        <strain evidence="3">Hildebrandi</strain>
    </source>
</reference>
<protein>
    <submittedName>
        <fullName evidence="3">DUF2046 domain containing protein</fullName>
    </submittedName>
</protein>
<evidence type="ECO:0000313" key="3">
    <source>
        <dbReference type="EMBL" id="KAG7362949.1"/>
    </source>
</evidence>
<organism evidence="3 4">
    <name type="scientific">Nitzschia inconspicua</name>
    <dbReference type="NCBI Taxonomy" id="303405"/>
    <lineage>
        <taxon>Eukaryota</taxon>
        <taxon>Sar</taxon>
        <taxon>Stramenopiles</taxon>
        <taxon>Ochrophyta</taxon>
        <taxon>Bacillariophyta</taxon>
        <taxon>Bacillariophyceae</taxon>
        <taxon>Bacillariophycidae</taxon>
        <taxon>Bacillariales</taxon>
        <taxon>Bacillariaceae</taxon>
        <taxon>Nitzschia</taxon>
    </lineage>
</organism>
<evidence type="ECO:0000256" key="1">
    <source>
        <dbReference type="SAM" id="Coils"/>
    </source>
</evidence>
<sequence length="313" mass="34746">MTTTENTVLPATSNVTPVSSNNNNNNNNSTDISSVELPPHFSPSTPPRGLPAMNHPGSPRLGNPPTRPLGYPISPTFSNVPSRSISLSPTHLMGRRRAGPSSFLLSGPNMPFLSQPQSEMPVRFSEHQKAMEEAVASERQRAKNMEAQEKDLSADELRQILRQERHRMAGFARTIAELRSTAVQCQSQAEIHEEGRINSLLTRLETMQLEKGRIVNELEREEEMLTNTLQKKLDQVQREKAQLEKLIEHEQLSHSKLQSKLTGMRKSVGTIGDGPTGLLPSTSLEAWTENEDEEEDGDLDAVLPDLAAQNTEF</sequence>
<dbReference type="PANTHER" id="PTHR15276:SF0">
    <property type="entry name" value="COILED-COIL DOMAIN-CONTAINING PROTEIN 6"/>
    <property type="match status" value="1"/>
</dbReference>
<keyword evidence="4" id="KW-1185">Reference proteome</keyword>
<dbReference type="PANTHER" id="PTHR15276">
    <property type="entry name" value="H4 D10S170 PROTEIN-RELATED"/>
    <property type="match status" value="1"/>
</dbReference>
<keyword evidence="1" id="KW-0175">Coiled coil</keyword>
<feature type="coiled-coil region" evidence="1">
    <location>
        <begin position="128"/>
        <end position="155"/>
    </location>
</feature>
<reference evidence="3" key="2">
    <citation type="submission" date="2021-04" db="EMBL/GenBank/DDBJ databases">
        <authorList>
            <person name="Podell S."/>
        </authorList>
    </citation>
    <scope>NUCLEOTIDE SEQUENCE</scope>
    <source>
        <strain evidence="3">Hildebrandi</strain>
    </source>
</reference>
<evidence type="ECO:0000313" key="4">
    <source>
        <dbReference type="Proteomes" id="UP000693970"/>
    </source>
</evidence>